<reference evidence="2 3" key="1">
    <citation type="submission" date="2023-01" db="EMBL/GenBank/DDBJ databases">
        <title>Analysis of 21 Apiospora genomes using comparative genomics revels a genus with tremendous synthesis potential of carbohydrate active enzymes and secondary metabolites.</title>
        <authorList>
            <person name="Sorensen T."/>
        </authorList>
    </citation>
    <scope>NUCLEOTIDE SEQUENCE [LARGE SCALE GENOMIC DNA]</scope>
    <source>
        <strain evidence="2 3">CBS 114990</strain>
    </source>
</reference>
<dbReference type="EMBL" id="JAQQWN010000010">
    <property type="protein sequence ID" value="KAK8062082.1"/>
    <property type="molecule type" value="Genomic_DNA"/>
</dbReference>
<evidence type="ECO:0000313" key="2">
    <source>
        <dbReference type="EMBL" id="KAK8062082.1"/>
    </source>
</evidence>
<gene>
    <name evidence="2" type="ORF">PG997_014179</name>
</gene>
<evidence type="ECO:0000313" key="3">
    <source>
        <dbReference type="Proteomes" id="UP001433268"/>
    </source>
</evidence>
<feature type="region of interest" description="Disordered" evidence="1">
    <location>
        <begin position="192"/>
        <end position="226"/>
    </location>
</feature>
<feature type="compositionally biased region" description="Basic and acidic residues" evidence="1">
    <location>
        <begin position="32"/>
        <end position="47"/>
    </location>
</feature>
<comment type="caution">
    <text evidence="2">The sequence shown here is derived from an EMBL/GenBank/DDBJ whole genome shotgun (WGS) entry which is preliminary data.</text>
</comment>
<organism evidence="2 3">
    <name type="scientific">Apiospora hydei</name>
    <dbReference type="NCBI Taxonomy" id="1337664"/>
    <lineage>
        <taxon>Eukaryota</taxon>
        <taxon>Fungi</taxon>
        <taxon>Dikarya</taxon>
        <taxon>Ascomycota</taxon>
        <taxon>Pezizomycotina</taxon>
        <taxon>Sordariomycetes</taxon>
        <taxon>Xylariomycetidae</taxon>
        <taxon>Amphisphaeriales</taxon>
        <taxon>Apiosporaceae</taxon>
        <taxon>Apiospora</taxon>
    </lineage>
</organism>
<keyword evidence="3" id="KW-1185">Reference proteome</keyword>
<accession>A0ABR1UT60</accession>
<proteinExistence type="predicted"/>
<evidence type="ECO:0000256" key="1">
    <source>
        <dbReference type="SAM" id="MobiDB-lite"/>
    </source>
</evidence>
<feature type="compositionally biased region" description="Basic and acidic residues" evidence="1">
    <location>
        <begin position="71"/>
        <end position="88"/>
    </location>
</feature>
<dbReference type="GeneID" id="92051553"/>
<protein>
    <submittedName>
        <fullName evidence="2">Uncharacterized protein</fullName>
    </submittedName>
</protein>
<feature type="region of interest" description="Disordered" evidence="1">
    <location>
        <begin position="32"/>
        <end position="99"/>
    </location>
</feature>
<name>A0ABR1UT60_9PEZI</name>
<dbReference type="RefSeq" id="XP_066660681.1">
    <property type="nucleotide sequence ID" value="XM_066818493.1"/>
</dbReference>
<feature type="compositionally biased region" description="Basic residues" evidence="1">
    <location>
        <begin position="89"/>
        <end position="98"/>
    </location>
</feature>
<dbReference type="Proteomes" id="UP001433268">
    <property type="component" value="Unassembled WGS sequence"/>
</dbReference>
<sequence>MASSKGSKTKHKGKGVRKALRAAIASLDIHSHQVDTEKQQHHDHDNAHTNTTNTNMRPSGKQLSTTAVNIKRREDYANMDPASKDRERTRVKRSRAGKMARDSLPDTAWAELGRRAQADVADAIADEIRFKYDEQATQQKTNTCFLFRFSAATTPGPSSRTAAEYAVQKVFADKLHLFFPKEKRHNQNEEECCADDFDAMDVDSNKDAEEDVGDTERADDWVPSELTRGWQGIVGDGVESTK</sequence>
<feature type="compositionally biased region" description="Acidic residues" evidence="1">
    <location>
        <begin position="192"/>
        <end position="201"/>
    </location>
</feature>